<dbReference type="Proteomes" id="UP000812440">
    <property type="component" value="Chromosome 4"/>
</dbReference>
<evidence type="ECO:0000256" key="9">
    <source>
        <dbReference type="ARBA" id="ARBA00022989"/>
    </source>
</evidence>
<dbReference type="GO" id="GO:0050661">
    <property type="term" value="F:NADP binding"/>
    <property type="evidence" value="ECO:0007669"/>
    <property type="project" value="InterPro"/>
</dbReference>
<evidence type="ECO:0000256" key="8">
    <source>
        <dbReference type="ARBA" id="ARBA00022857"/>
    </source>
</evidence>
<comment type="similarity">
    <text evidence="3 18 19">Belongs to the FMO family.</text>
</comment>
<evidence type="ECO:0000256" key="2">
    <source>
        <dbReference type="ARBA" id="ARBA00004389"/>
    </source>
</evidence>
<proteinExistence type="inferred from homology"/>
<evidence type="ECO:0000256" key="16">
    <source>
        <dbReference type="ARBA" id="ARBA00048088"/>
    </source>
</evidence>
<protein>
    <recommendedName>
        <fullName evidence="19">Flavin-containing monooxygenase</fullName>
        <ecNumber evidence="19">1.-.-.-</ecNumber>
    </recommendedName>
</protein>
<dbReference type="GO" id="GO:0004499">
    <property type="term" value="F:N,N-dimethylaniline monooxygenase activity"/>
    <property type="evidence" value="ECO:0007669"/>
    <property type="project" value="UniProtKB-UniRule"/>
</dbReference>
<reference evidence="21" key="1">
    <citation type="thesis" date="2020" institute="ProQuest LLC" country="789 East Eisenhower Parkway, Ann Arbor, MI, USA">
        <title>Comparative Genomics and Chromosome Evolution.</title>
        <authorList>
            <person name="Mudd A.B."/>
        </authorList>
    </citation>
    <scope>NUCLEOTIDE SEQUENCE</scope>
    <source>
        <strain evidence="21">Female2</strain>
        <tissue evidence="21">Blood</tissue>
    </source>
</reference>
<evidence type="ECO:0000256" key="13">
    <source>
        <dbReference type="ARBA" id="ARBA00045957"/>
    </source>
</evidence>
<dbReference type="InterPro" id="IPR050346">
    <property type="entry name" value="FMO-like"/>
</dbReference>
<dbReference type="SUPFAM" id="SSF51905">
    <property type="entry name" value="FAD/NAD(P)-binding domain"/>
    <property type="match status" value="2"/>
</dbReference>
<evidence type="ECO:0000256" key="7">
    <source>
        <dbReference type="ARBA" id="ARBA00022827"/>
    </source>
</evidence>
<evidence type="ECO:0000313" key="21">
    <source>
        <dbReference type="EMBL" id="KAG8436660.1"/>
    </source>
</evidence>
<accession>A0A8T2J018</accession>
<comment type="catalytic activity">
    <reaction evidence="15">
        <text>hypotaurine + NADPH + O2 + H(+) = taurine + NADP(+) + H2O</text>
        <dbReference type="Rhea" id="RHEA:69819"/>
        <dbReference type="ChEBI" id="CHEBI:15377"/>
        <dbReference type="ChEBI" id="CHEBI:15378"/>
        <dbReference type="ChEBI" id="CHEBI:15379"/>
        <dbReference type="ChEBI" id="CHEBI:57783"/>
        <dbReference type="ChEBI" id="CHEBI:57853"/>
        <dbReference type="ChEBI" id="CHEBI:58349"/>
        <dbReference type="ChEBI" id="CHEBI:507393"/>
        <dbReference type="EC" id="1.14.13.8"/>
    </reaction>
    <physiologicalReaction direction="left-to-right" evidence="15">
        <dbReference type="Rhea" id="RHEA:69820"/>
    </physiologicalReaction>
</comment>
<dbReference type="Gene3D" id="3.50.50.60">
    <property type="entry name" value="FAD/NAD(P)-binding domain"/>
    <property type="match status" value="1"/>
</dbReference>
<keyword evidence="6 18" id="KW-0256">Endoplasmic reticulum</keyword>
<comment type="catalytic activity">
    <reaction evidence="17">
        <text>N,N-dimethylaniline + NADPH + O2 + H(+) = N,N-dimethylaniline N-oxide + NADP(+) + H2O</text>
        <dbReference type="Rhea" id="RHEA:24468"/>
        <dbReference type="ChEBI" id="CHEBI:15377"/>
        <dbReference type="ChEBI" id="CHEBI:15378"/>
        <dbReference type="ChEBI" id="CHEBI:15379"/>
        <dbReference type="ChEBI" id="CHEBI:16269"/>
        <dbReference type="ChEBI" id="CHEBI:17735"/>
        <dbReference type="ChEBI" id="CHEBI:57783"/>
        <dbReference type="ChEBI" id="CHEBI:58349"/>
        <dbReference type="EC" id="1.14.13.8"/>
    </reaction>
    <physiologicalReaction direction="left-to-right" evidence="17">
        <dbReference type="Rhea" id="RHEA:24469"/>
    </physiologicalReaction>
</comment>
<dbReference type="AlphaFoldDB" id="A0A8T2J018"/>
<evidence type="ECO:0000256" key="4">
    <source>
        <dbReference type="ARBA" id="ARBA00022630"/>
    </source>
</evidence>
<evidence type="ECO:0000256" key="3">
    <source>
        <dbReference type="ARBA" id="ARBA00009183"/>
    </source>
</evidence>
<evidence type="ECO:0000256" key="10">
    <source>
        <dbReference type="ARBA" id="ARBA00023002"/>
    </source>
</evidence>
<keyword evidence="8 18" id="KW-0521">NADP</keyword>
<evidence type="ECO:0000256" key="11">
    <source>
        <dbReference type="ARBA" id="ARBA00023033"/>
    </source>
</evidence>
<dbReference type="PIRSF" id="PIRSF000332">
    <property type="entry name" value="FMO"/>
    <property type="match status" value="1"/>
</dbReference>
<comment type="catalytic activity">
    <reaction evidence="14">
        <text>hypotaurine + NADH + O2 + H(+) = taurine + NAD(+) + H2O</text>
        <dbReference type="Rhea" id="RHEA:74111"/>
        <dbReference type="ChEBI" id="CHEBI:15377"/>
        <dbReference type="ChEBI" id="CHEBI:15378"/>
        <dbReference type="ChEBI" id="CHEBI:15379"/>
        <dbReference type="ChEBI" id="CHEBI:57540"/>
        <dbReference type="ChEBI" id="CHEBI:57853"/>
        <dbReference type="ChEBI" id="CHEBI:57945"/>
        <dbReference type="ChEBI" id="CHEBI:507393"/>
        <dbReference type="EC" id="1.14.13.8"/>
    </reaction>
    <physiologicalReaction direction="left-to-right" evidence="14">
        <dbReference type="Rhea" id="RHEA:74112"/>
    </physiologicalReaction>
</comment>
<keyword evidence="11 18" id="KW-0503">Monooxygenase</keyword>
<evidence type="ECO:0000256" key="19">
    <source>
        <dbReference type="RuleBase" id="RU361177"/>
    </source>
</evidence>
<name>A0A8T2J018_9PIPI</name>
<dbReference type="GO" id="GO:0034899">
    <property type="term" value="F:trimethylamine monooxygenase activity"/>
    <property type="evidence" value="ECO:0007669"/>
    <property type="project" value="UniProtKB-EC"/>
</dbReference>
<dbReference type="InterPro" id="IPR020946">
    <property type="entry name" value="Flavin_mOase-like"/>
</dbReference>
<evidence type="ECO:0000256" key="15">
    <source>
        <dbReference type="ARBA" id="ARBA00048041"/>
    </source>
</evidence>
<organism evidence="21 22">
    <name type="scientific">Hymenochirus boettgeri</name>
    <name type="common">Congo dwarf clawed frog</name>
    <dbReference type="NCBI Taxonomy" id="247094"/>
    <lineage>
        <taxon>Eukaryota</taxon>
        <taxon>Metazoa</taxon>
        <taxon>Chordata</taxon>
        <taxon>Craniata</taxon>
        <taxon>Vertebrata</taxon>
        <taxon>Euteleostomi</taxon>
        <taxon>Amphibia</taxon>
        <taxon>Batrachia</taxon>
        <taxon>Anura</taxon>
        <taxon>Pipoidea</taxon>
        <taxon>Pipidae</taxon>
        <taxon>Pipinae</taxon>
        <taxon>Hymenochirus</taxon>
    </lineage>
</organism>
<keyword evidence="12 18" id="KW-0472">Membrane</keyword>
<dbReference type="PRINTS" id="PR01121">
    <property type="entry name" value="FMOXYGENASE1"/>
</dbReference>
<dbReference type="GO" id="GO:0050660">
    <property type="term" value="F:flavin adenine dinucleotide binding"/>
    <property type="evidence" value="ECO:0007669"/>
    <property type="project" value="InterPro"/>
</dbReference>
<keyword evidence="9 20" id="KW-1133">Transmembrane helix</keyword>
<keyword evidence="4 18" id="KW-0285">Flavoprotein</keyword>
<evidence type="ECO:0000256" key="5">
    <source>
        <dbReference type="ARBA" id="ARBA00022692"/>
    </source>
</evidence>
<evidence type="ECO:0000256" key="6">
    <source>
        <dbReference type="ARBA" id="ARBA00022824"/>
    </source>
</evidence>
<dbReference type="EMBL" id="JAACNH010000007">
    <property type="protein sequence ID" value="KAG8436660.1"/>
    <property type="molecule type" value="Genomic_DNA"/>
</dbReference>
<keyword evidence="10 18" id="KW-0560">Oxidoreductase</keyword>
<dbReference type="InterPro" id="IPR000960">
    <property type="entry name" value="Flavin_mOase"/>
</dbReference>
<feature type="transmembrane region" description="Helical" evidence="20">
    <location>
        <begin position="470"/>
        <end position="489"/>
    </location>
</feature>
<evidence type="ECO:0000256" key="20">
    <source>
        <dbReference type="SAM" id="Phobius"/>
    </source>
</evidence>
<comment type="caution">
    <text evidence="21">The sequence shown here is derived from an EMBL/GenBank/DDBJ whole genome shotgun (WGS) entry which is preliminary data.</text>
</comment>
<dbReference type="Pfam" id="PF00743">
    <property type="entry name" value="FMO-like"/>
    <property type="match status" value="1"/>
</dbReference>
<evidence type="ECO:0000256" key="12">
    <source>
        <dbReference type="ARBA" id="ARBA00023136"/>
    </source>
</evidence>
<dbReference type="InterPro" id="IPR036188">
    <property type="entry name" value="FAD/NAD-bd_sf"/>
</dbReference>
<sequence length="499" mass="57360">MSIWENPEEGRGSLYNSVITNTSKEMMSFSDFPMPEDFPTYLHHTKVLEYICLYAQNFNLLNYITFQTEVCSVQKHSDFSTTGQWDIVTEKNGNRKKDVFDAILVCNGHFTEPYLPLDCFKGIHDYKGRIIHSRTYKTSEDYRGKTVLVVGIGNSAGDIAVEISHIAKQVFLSTREGSWVISRISHRGFPLDMVISRRSTMWFKNVLPQKLAAKFIEKKMNGWFNHENYGLEPNNSLKIPIVNDYLPSQILHGAIKIKPNLQRFTETSAIFEDGTVAENLDAVIFATGYNSVFPFLDNGTIKLDENNIPLYKHVFPVHLEKPTLAFLGLIQPLGPIIPTVELQARWATGIIKGNIHLPPHRTMENYNRKSIESKIRWFGNSRHLPLQTHYIDYINELSEEIGISPNLSLFITDPKLAWQVFFGPCTPYQFRLFGHGKWQGARKAILTQWDRTLKPTRTRNLHKSPERRPRFHYCILLSFIAVMAGVMFCSQCISKADYL</sequence>
<keyword evidence="22" id="KW-1185">Reference proteome</keyword>
<dbReference type="EC" id="1.-.-.-" evidence="19"/>
<evidence type="ECO:0000256" key="1">
    <source>
        <dbReference type="ARBA" id="ARBA00001974"/>
    </source>
</evidence>
<evidence type="ECO:0000256" key="17">
    <source>
        <dbReference type="ARBA" id="ARBA00049443"/>
    </source>
</evidence>
<keyword evidence="5 20" id="KW-0812">Transmembrane</keyword>
<comment type="cofactor">
    <cofactor evidence="1 18 19">
        <name>FAD</name>
        <dbReference type="ChEBI" id="CHEBI:57692"/>
    </cofactor>
</comment>
<comment type="function">
    <text evidence="13">Broad spectrum monooxygenase that catalyzes the oxygenation of a wide variety of nitrogen- and sulfur-containing compounds including xenobiotics. Catalyzes the S-oxygenation of hypotaurine to produce taurine, an organic osmolyte involved in cell volume regulation as well as a variety of cytoprotective and developmental processes. In vitro, catalyzes the N-oxygenation of trimethylamine (TMA) to produce trimethylamine N-oxide (TMAO) and could therefore participate to the detoxification of this compound that is generated by the action of gut microbiota from dietary precursors such as choline, choline containing compounds, betaine or L-carnitine.</text>
</comment>
<dbReference type="GO" id="GO:0005789">
    <property type="term" value="C:endoplasmic reticulum membrane"/>
    <property type="evidence" value="ECO:0007669"/>
    <property type="project" value="UniProtKB-SubCell"/>
</dbReference>
<keyword evidence="7 18" id="KW-0274">FAD</keyword>
<dbReference type="PRINTS" id="PR00370">
    <property type="entry name" value="FMOXYGENASE"/>
</dbReference>
<dbReference type="PANTHER" id="PTHR23023">
    <property type="entry name" value="DIMETHYLANILINE MONOOXYGENASE"/>
    <property type="match status" value="1"/>
</dbReference>
<evidence type="ECO:0000313" key="22">
    <source>
        <dbReference type="Proteomes" id="UP000812440"/>
    </source>
</evidence>
<evidence type="ECO:0000256" key="14">
    <source>
        <dbReference type="ARBA" id="ARBA00047338"/>
    </source>
</evidence>
<evidence type="ECO:0000256" key="18">
    <source>
        <dbReference type="PIRNR" id="PIRNR000332"/>
    </source>
</evidence>
<comment type="subcellular location">
    <subcellularLocation>
        <location evidence="2">Endoplasmic reticulum membrane</location>
        <topology evidence="2">Single-pass membrane protein</topology>
    </subcellularLocation>
</comment>
<dbReference type="InterPro" id="IPR002253">
    <property type="entry name" value="Flavin_mOase_1"/>
</dbReference>
<gene>
    <name evidence="21" type="ORF">GDO86_007670</name>
</gene>
<dbReference type="FunFam" id="3.50.50.60:FF:000159">
    <property type="entry name" value="Dimethylaniline monooxygenase [N-oxide-forming]"/>
    <property type="match status" value="1"/>
</dbReference>
<comment type="catalytic activity">
    <reaction evidence="16">
        <text>trimethylamine + NADPH + O2 = trimethylamine N-oxide + NADP(+) + H2O</text>
        <dbReference type="Rhea" id="RHEA:31979"/>
        <dbReference type="ChEBI" id="CHEBI:15377"/>
        <dbReference type="ChEBI" id="CHEBI:15379"/>
        <dbReference type="ChEBI" id="CHEBI:15724"/>
        <dbReference type="ChEBI" id="CHEBI:57783"/>
        <dbReference type="ChEBI" id="CHEBI:58349"/>
        <dbReference type="ChEBI" id="CHEBI:58389"/>
        <dbReference type="EC" id="1.14.13.148"/>
    </reaction>
    <physiologicalReaction direction="left-to-right" evidence="16">
        <dbReference type="Rhea" id="RHEA:31980"/>
    </physiologicalReaction>
</comment>
<dbReference type="OrthoDB" id="66881at2759"/>